<feature type="compositionally biased region" description="Low complexity" evidence="7">
    <location>
        <begin position="67"/>
        <end position="78"/>
    </location>
</feature>
<dbReference type="AlphaFoldDB" id="A0AAW1P8Q1"/>
<dbReference type="InterPro" id="IPR039189">
    <property type="entry name" value="Fcp1"/>
</dbReference>
<comment type="subcellular location">
    <subcellularLocation>
        <location evidence="1 6">Nucleus</location>
    </subcellularLocation>
</comment>
<dbReference type="InterPro" id="IPR023214">
    <property type="entry name" value="HAD_sf"/>
</dbReference>
<accession>A0AAW1P8Q1</accession>
<comment type="catalytic activity">
    <reaction evidence="4 6">
        <text>O-phospho-L-seryl-[protein] + H2O = L-seryl-[protein] + phosphate</text>
        <dbReference type="Rhea" id="RHEA:20629"/>
        <dbReference type="Rhea" id="RHEA-COMP:9863"/>
        <dbReference type="Rhea" id="RHEA-COMP:11604"/>
        <dbReference type="ChEBI" id="CHEBI:15377"/>
        <dbReference type="ChEBI" id="CHEBI:29999"/>
        <dbReference type="ChEBI" id="CHEBI:43474"/>
        <dbReference type="ChEBI" id="CHEBI:83421"/>
        <dbReference type="EC" id="3.1.3.16"/>
    </reaction>
</comment>
<dbReference type="SUPFAM" id="SSF52113">
    <property type="entry name" value="BRCT domain"/>
    <property type="match status" value="1"/>
</dbReference>
<evidence type="ECO:0000313" key="11">
    <source>
        <dbReference type="Proteomes" id="UP001465755"/>
    </source>
</evidence>
<dbReference type="Gene3D" id="3.40.50.10190">
    <property type="entry name" value="BRCT domain"/>
    <property type="match status" value="1"/>
</dbReference>
<dbReference type="InterPro" id="IPR036420">
    <property type="entry name" value="BRCT_dom_sf"/>
</dbReference>
<evidence type="ECO:0000256" key="5">
    <source>
        <dbReference type="ARBA" id="ARBA00048336"/>
    </source>
</evidence>
<evidence type="ECO:0000256" key="4">
    <source>
        <dbReference type="ARBA" id="ARBA00047761"/>
    </source>
</evidence>
<dbReference type="PANTHER" id="PTHR23081">
    <property type="entry name" value="RNA POLYMERASE II CTD PHOSPHATASE"/>
    <property type="match status" value="1"/>
</dbReference>
<evidence type="ECO:0000259" key="8">
    <source>
        <dbReference type="PROSITE" id="PS50172"/>
    </source>
</evidence>
<dbReference type="CDD" id="cd07521">
    <property type="entry name" value="HAD_FCP1-like"/>
    <property type="match status" value="1"/>
</dbReference>
<dbReference type="NCBIfam" id="TIGR02250">
    <property type="entry name" value="FCP1_euk"/>
    <property type="match status" value="1"/>
</dbReference>
<evidence type="ECO:0000256" key="2">
    <source>
        <dbReference type="ARBA" id="ARBA00022801"/>
    </source>
</evidence>
<reference evidence="10 11" key="1">
    <citation type="journal article" date="2024" name="Nat. Commun.">
        <title>Phylogenomics reveals the evolutionary origins of lichenization in chlorophyte algae.</title>
        <authorList>
            <person name="Puginier C."/>
            <person name="Libourel C."/>
            <person name="Otte J."/>
            <person name="Skaloud P."/>
            <person name="Haon M."/>
            <person name="Grisel S."/>
            <person name="Petersen M."/>
            <person name="Berrin J.G."/>
            <person name="Delaux P.M."/>
            <person name="Dal Grande F."/>
            <person name="Keller J."/>
        </authorList>
    </citation>
    <scope>NUCLEOTIDE SEQUENCE [LARGE SCALE GENOMIC DNA]</scope>
    <source>
        <strain evidence="10 11">SAG 2036</strain>
    </source>
</reference>
<dbReference type="Gene3D" id="3.40.50.1000">
    <property type="entry name" value="HAD superfamily/HAD-like"/>
    <property type="match status" value="1"/>
</dbReference>
<organism evidence="10 11">
    <name type="scientific">Symbiochloris irregularis</name>
    <dbReference type="NCBI Taxonomy" id="706552"/>
    <lineage>
        <taxon>Eukaryota</taxon>
        <taxon>Viridiplantae</taxon>
        <taxon>Chlorophyta</taxon>
        <taxon>core chlorophytes</taxon>
        <taxon>Trebouxiophyceae</taxon>
        <taxon>Trebouxiales</taxon>
        <taxon>Trebouxiaceae</taxon>
        <taxon>Symbiochloris</taxon>
    </lineage>
</organism>
<dbReference type="InterPro" id="IPR001357">
    <property type="entry name" value="BRCT_dom"/>
</dbReference>
<evidence type="ECO:0000256" key="7">
    <source>
        <dbReference type="SAM" id="MobiDB-lite"/>
    </source>
</evidence>
<dbReference type="SMART" id="SM00577">
    <property type="entry name" value="CPDc"/>
    <property type="match status" value="1"/>
</dbReference>
<dbReference type="CDD" id="cd17729">
    <property type="entry name" value="BRCT_CTDP1"/>
    <property type="match status" value="1"/>
</dbReference>
<keyword evidence="2 6" id="KW-0378">Hydrolase</keyword>
<dbReference type="GO" id="GO:0008420">
    <property type="term" value="F:RNA polymerase II CTD heptapeptide repeat phosphatase activity"/>
    <property type="evidence" value="ECO:0007669"/>
    <property type="project" value="UniProtKB-UniRule"/>
</dbReference>
<evidence type="ECO:0000259" key="9">
    <source>
        <dbReference type="PROSITE" id="PS50969"/>
    </source>
</evidence>
<dbReference type="EC" id="3.1.3.16" evidence="6"/>
<dbReference type="PROSITE" id="PS50172">
    <property type="entry name" value="BRCT"/>
    <property type="match status" value="1"/>
</dbReference>
<sequence length="524" mass="56191">MSERDLNALDAAPASPLHSEDGSGVDPSLADELDALLDGENGTEASASEATAGQQSAQAEPEQGSHAAAAGADAGTATSEPTSRKRTADEEATGHESSLKRLKGDDGAESAPICPPHPGLMHGMCIRCGTLVTQEPQQEDGLALRYIHDRLQLSQSEAARLRQRELKRVIASRRLLLVLDLDHTLLNSTREVELSPELRETLSGMATDQEDLHHLPHMGMWTKLRPGSAAFLQKCAPLFEMCIYTHGDREYAVAMAQLLDPGGSYFGNHIISQGDSTHIHVKDLDVVLGDDTAVLIVDDTPGVWPNHARNLIQAERYIYFPADAVRWETVQRALLERGCDESADDNCLHGIGEVLVKVHARAFPCVEHQANGSASARVDVREHLSAVAHTVLAGCTIVFSRIFPMDLAFPEQHRLWQLAVQLGAVVSKVTDASTTHVVAGGDRTDKVLWAKRHRVHAVSPAWLHASGLHWRKADEAKFPVAGDALSSPQRRAAEGVGDRSIEEDAAIAAAAAGGGGGAPQAPHA</sequence>
<evidence type="ECO:0000313" key="10">
    <source>
        <dbReference type="EMBL" id="KAK9806049.1"/>
    </source>
</evidence>
<evidence type="ECO:0000256" key="3">
    <source>
        <dbReference type="ARBA" id="ARBA00023242"/>
    </source>
</evidence>
<feature type="compositionally biased region" description="Basic and acidic residues" evidence="7">
    <location>
        <begin position="82"/>
        <end position="106"/>
    </location>
</feature>
<protein>
    <recommendedName>
        <fullName evidence="6">RNA polymerase II C-terminal domain phosphatase-like</fullName>
        <ecNumber evidence="6">3.1.3.16</ecNumber>
    </recommendedName>
</protein>
<evidence type="ECO:0000256" key="1">
    <source>
        <dbReference type="ARBA" id="ARBA00004123"/>
    </source>
</evidence>
<feature type="compositionally biased region" description="Polar residues" evidence="7">
    <location>
        <begin position="43"/>
        <end position="58"/>
    </location>
</feature>
<dbReference type="Proteomes" id="UP001465755">
    <property type="component" value="Unassembled WGS sequence"/>
</dbReference>
<comment type="caution">
    <text evidence="10">The sequence shown here is derived from an EMBL/GenBank/DDBJ whole genome shotgun (WGS) entry which is preliminary data.</text>
</comment>
<dbReference type="InterPro" id="IPR036412">
    <property type="entry name" value="HAD-like_sf"/>
</dbReference>
<gene>
    <name evidence="10" type="ORF">WJX73_008855</name>
</gene>
<evidence type="ECO:0000256" key="6">
    <source>
        <dbReference type="RuleBase" id="RU366066"/>
    </source>
</evidence>
<dbReference type="InterPro" id="IPR011947">
    <property type="entry name" value="FCP1_euk"/>
</dbReference>
<dbReference type="EMBL" id="JALJOQ010000039">
    <property type="protein sequence ID" value="KAK9806049.1"/>
    <property type="molecule type" value="Genomic_DNA"/>
</dbReference>
<dbReference type="SMART" id="SM00292">
    <property type="entry name" value="BRCT"/>
    <property type="match status" value="1"/>
</dbReference>
<feature type="domain" description="FCP1 homology" evidence="9">
    <location>
        <begin position="170"/>
        <end position="337"/>
    </location>
</feature>
<dbReference type="GO" id="GO:0005634">
    <property type="term" value="C:nucleus"/>
    <property type="evidence" value="ECO:0007669"/>
    <property type="project" value="UniProtKB-SubCell"/>
</dbReference>
<comment type="catalytic activity">
    <reaction evidence="5 6">
        <text>O-phospho-L-threonyl-[protein] + H2O = L-threonyl-[protein] + phosphate</text>
        <dbReference type="Rhea" id="RHEA:47004"/>
        <dbReference type="Rhea" id="RHEA-COMP:11060"/>
        <dbReference type="Rhea" id="RHEA-COMP:11605"/>
        <dbReference type="ChEBI" id="CHEBI:15377"/>
        <dbReference type="ChEBI" id="CHEBI:30013"/>
        <dbReference type="ChEBI" id="CHEBI:43474"/>
        <dbReference type="ChEBI" id="CHEBI:61977"/>
        <dbReference type="EC" id="3.1.3.16"/>
    </reaction>
</comment>
<dbReference type="Pfam" id="PF03031">
    <property type="entry name" value="NIF"/>
    <property type="match status" value="1"/>
</dbReference>
<feature type="region of interest" description="Disordered" evidence="7">
    <location>
        <begin position="1"/>
        <end position="115"/>
    </location>
</feature>
<keyword evidence="3 6" id="KW-0539">Nucleus</keyword>
<dbReference type="InterPro" id="IPR004274">
    <property type="entry name" value="FCP1_dom"/>
</dbReference>
<dbReference type="PANTHER" id="PTHR23081:SF36">
    <property type="entry name" value="RNA POLYMERASE II SUBUNIT A C-TERMINAL DOMAIN PHOSPHATASE"/>
    <property type="match status" value="1"/>
</dbReference>
<feature type="domain" description="BRCT" evidence="8">
    <location>
        <begin position="387"/>
        <end position="480"/>
    </location>
</feature>
<dbReference type="PROSITE" id="PS50969">
    <property type="entry name" value="FCP1"/>
    <property type="match status" value="1"/>
</dbReference>
<keyword evidence="11" id="KW-1185">Reference proteome</keyword>
<dbReference type="SUPFAM" id="SSF56784">
    <property type="entry name" value="HAD-like"/>
    <property type="match status" value="1"/>
</dbReference>
<proteinExistence type="predicted"/>
<comment type="function">
    <text evidence="6">This promotes the activity of RNA polymerase II.</text>
</comment>
<dbReference type="Pfam" id="PF00533">
    <property type="entry name" value="BRCT"/>
    <property type="match status" value="1"/>
</dbReference>
<name>A0AAW1P8Q1_9CHLO</name>